<accession>A0AAV7MW51</accession>
<gene>
    <name evidence="1" type="ORF">NDU88_004681</name>
</gene>
<sequence length="95" mass="10591">MAVGSQLLERLSETLVQTSVQVEIQGVRPGARWVRGCGRDRDLAGTHWERASMGSSGFVLRDVLWVLSHSFVRQATSRLPPLRELQPALVSQHTQ</sequence>
<dbReference type="Proteomes" id="UP001066276">
    <property type="component" value="Chromosome 9"/>
</dbReference>
<proteinExistence type="predicted"/>
<reference evidence="1" key="1">
    <citation type="journal article" date="2022" name="bioRxiv">
        <title>Sequencing and chromosome-scale assembly of the giantPleurodeles waltlgenome.</title>
        <authorList>
            <person name="Brown T."/>
            <person name="Elewa A."/>
            <person name="Iarovenko S."/>
            <person name="Subramanian E."/>
            <person name="Araus A.J."/>
            <person name="Petzold A."/>
            <person name="Susuki M."/>
            <person name="Suzuki K.-i.T."/>
            <person name="Hayashi T."/>
            <person name="Toyoda A."/>
            <person name="Oliveira C."/>
            <person name="Osipova E."/>
            <person name="Leigh N.D."/>
            <person name="Simon A."/>
            <person name="Yun M.H."/>
        </authorList>
    </citation>
    <scope>NUCLEOTIDE SEQUENCE</scope>
    <source>
        <strain evidence="1">20211129_DDA</strain>
        <tissue evidence="1">Liver</tissue>
    </source>
</reference>
<dbReference type="AlphaFoldDB" id="A0AAV7MW51"/>
<comment type="caution">
    <text evidence="1">The sequence shown here is derived from an EMBL/GenBank/DDBJ whole genome shotgun (WGS) entry which is preliminary data.</text>
</comment>
<keyword evidence="2" id="KW-1185">Reference proteome</keyword>
<evidence type="ECO:0000313" key="2">
    <source>
        <dbReference type="Proteomes" id="UP001066276"/>
    </source>
</evidence>
<evidence type="ECO:0000313" key="1">
    <source>
        <dbReference type="EMBL" id="KAJ1107289.1"/>
    </source>
</evidence>
<name>A0AAV7MW51_PLEWA</name>
<dbReference type="EMBL" id="JANPWB010000013">
    <property type="protein sequence ID" value="KAJ1107289.1"/>
    <property type="molecule type" value="Genomic_DNA"/>
</dbReference>
<organism evidence="1 2">
    <name type="scientific">Pleurodeles waltl</name>
    <name type="common">Iberian ribbed newt</name>
    <dbReference type="NCBI Taxonomy" id="8319"/>
    <lineage>
        <taxon>Eukaryota</taxon>
        <taxon>Metazoa</taxon>
        <taxon>Chordata</taxon>
        <taxon>Craniata</taxon>
        <taxon>Vertebrata</taxon>
        <taxon>Euteleostomi</taxon>
        <taxon>Amphibia</taxon>
        <taxon>Batrachia</taxon>
        <taxon>Caudata</taxon>
        <taxon>Salamandroidea</taxon>
        <taxon>Salamandridae</taxon>
        <taxon>Pleurodelinae</taxon>
        <taxon>Pleurodeles</taxon>
    </lineage>
</organism>
<protein>
    <submittedName>
        <fullName evidence="1">Uncharacterized protein</fullName>
    </submittedName>
</protein>